<dbReference type="Proteomes" id="UP000199258">
    <property type="component" value="Unassembled WGS sequence"/>
</dbReference>
<dbReference type="Pfam" id="PF13439">
    <property type="entry name" value="Glyco_transf_4"/>
    <property type="match status" value="1"/>
</dbReference>
<dbReference type="InterPro" id="IPR011875">
    <property type="entry name" value="M1P_synthase"/>
</dbReference>
<gene>
    <name evidence="6" type="ORF">SAMN04488693_102168</name>
</gene>
<evidence type="ECO:0000313" key="7">
    <source>
        <dbReference type="Proteomes" id="UP000199258"/>
    </source>
</evidence>
<dbReference type="NCBIfam" id="TIGR02149">
    <property type="entry name" value="glgA_Coryne"/>
    <property type="match status" value="1"/>
</dbReference>
<dbReference type="InterPro" id="IPR028098">
    <property type="entry name" value="Glyco_trans_4-like_N"/>
</dbReference>
<accession>A0A1G8EM53</accession>
<dbReference type="GO" id="GO:0009250">
    <property type="term" value="P:glucan biosynthetic process"/>
    <property type="evidence" value="ECO:0007669"/>
    <property type="project" value="InterPro"/>
</dbReference>
<dbReference type="GO" id="GO:0016757">
    <property type="term" value="F:glycosyltransferase activity"/>
    <property type="evidence" value="ECO:0007669"/>
    <property type="project" value="UniProtKB-KW"/>
</dbReference>
<evidence type="ECO:0000313" key="6">
    <source>
        <dbReference type="EMBL" id="SDH70994.1"/>
    </source>
</evidence>
<proteinExistence type="predicted"/>
<dbReference type="AlphaFoldDB" id="A0A1G8EM53"/>
<feature type="domain" description="Glycosyltransferase subfamily 4-like N-terminal" evidence="5">
    <location>
        <begin position="47"/>
        <end position="214"/>
    </location>
</feature>
<evidence type="ECO:0000259" key="5">
    <source>
        <dbReference type="Pfam" id="PF13439"/>
    </source>
</evidence>
<reference evidence="6 7" key="1">
    <citation type="submission" date="2016-10" db="EMBL/GenBank/DDBJ databases">
        <authorList>
            <person name="de Groot N.N."/>
        </authorList>
    </citation>
    <scope>NUCLEOTIDE SEQUENCE [LARGE SCALE GENOMIC DNA]</scope>
    <source>
        <strain evidence="6 7">NP_1H</strain>
    </source>
</reference>
<dbReference type="Pfam" id="PF00534">
    <property type="entry name" value="Glycos_transf_1"/>
    <property type="match status" value="1"/>
</dbReference>
<evidence type="ECO:0000256" key="3">
    <source>
        <dbReference type="ARBA" id="ARBA00022679"/>
    </source>
</evidence>
<dbReference type="PANTHER" id="PTHR45947:SF3">
    <property type="entry name" value="SULFOQUINOVOSYL TRANSFERASE SQD2"/>
    <property type="match status" value="1"/>
</dbReference>
<sequence>MTATVHPLPLVLEYDLVRLTLEDWPRLHYVGNVRIDIVTKEFPPEIYGGAGVHVAELARVLAGRVDLGVHCFGAPREADYHGARVSTYGVPQNLADANAAVQTLGTDLSILQGIAGADLVHSHTWYANMAGHLASLLHGIPHVLSAHSLEPLRPWKAEQLGGGYALSSWVEKTAYEAAAAVIAVSDGMRQDILRCYPDVDPARVQVVHNGVDTEAWAPDRNDDAVRALGIDPDRPSVVFVGRNTRQKGVPYLLRAAAKIPSDVQLVLCLGAADTPELAAETARLIDDLEARRGSVILIERMLPRHELIQILSTATVFACPSIYEPLGIVNLEAMACGAAVVASATGGIPEVVEDGVTGTLVPLEQVQDGTGTPLDPEGFVNDFAEAVNALVADPERARSMGKRGRTRAEEHFSWDSIAESTLNVYRSVL</sequence>
<feature type="domain" description="Glycosyl transferase family 1" evidence="4">
    <location>
        <begin position="226"/>
        <end position="406"/>
    </location>
</feature>
<dbReference type="STRING" id="335973.SAMN04488693_102168"/>
<evidence type="ECO:0000256" key="2">
    <source>
        <dbReference type="ARBA" id="ARBA00022676"/>
    </source>
</evidence>
<dbReference type="SUPFAM" id="SSF53756">
    <property type="entry name" value="UDP-Glycosyltransferase/glycogen phosphorylase"/>
    <property type="match status" value="1"/>
</dbReference>
<evidence type="ECO:0000256" key="1">
    <source>
        <dbReference type="ARBA" id="ARBA00021292"/>
    </source>
</evidence>
<protein>
    <recommendedName>
        <fullName evidence="1">D-inositol 3-phosphate glycosyltransferase</fullName>
    </recommendedName>
</protein>
<keyword evidence="7" id="KW-1185">Reference proteome</keyword>
<dbReference type="GO" id="GO:1901137">
    <property type="term" value="P:carbohydrate derivative biosynthetic process"/>
    <property type="evidence" value="ECO:0007669"/>
    <property type="project" value="UniProtKB-ARBA"/>
</dbReference>
<name>A0A1G8EM53_9MICC</name>
<dbReference type="EMBL" id="FNDT01000002">
    <property type="protein sequence ID" value="SDH70994.1"/>
    <property type="molecule type" value="Genomic_DNA"/>
</dbReference>
<dbReference type="Gene3D" id="3.40.50.2000">
    <property type="entry name" value="Glycogen Phosphorylase B"/>
    <property type="match status" value="2"/>
</dbReference>
<organism evidence="6 7">
    <name type="scientific">Arthrobacter subterraneus</name>
    <dbReference type="NCBI Taxonomy" id="335973"/>
    <lineage>
        <taxon>Bacteria</taxon>
        <taxon>Bacillati</taxon>
        <taxon>Actinomycetota</taxon>
        <taxon>Actinomycetes</taxon>
        <taxon>Micrococcales</taxon>
        <taxon>Micrococcaceae</taxon>
        <taxon>Arthrobacter</taxon>
    </lineage>
</organism>
<keyword evidence="2" id="KW-0328">Glycosyltransferase</keyword>
<dbReference type="InterPro" id="IPR001296">
    <property type="entry name" value="Glyco_trans_1"/>
</dbReference>
<dbReference type="InterPro" id="IPR050194">
    <property type="entry name" value="Glycosyltransferase_grp1"/>
</dbReference>
<keyword evidence="3" id="KW-0808">Transferase</keyword>
<dbReference type="CDD" id="cd03801">
    <property type="entry name" value="GT4_PimA-like"/>
    <property type="match status" value="1"/>
</dbReference>
<evidence type="ECO:0000259" key="4">
    <source>
        <dbReference type="Pfam" id="PF00534"/>
    </source>
</evidence>
<dbReference type="PANTHER" id="PTHR45947">
    <property type="entry name" value="SULFOQUINOVOSYL TRANSFERASE SQD2"/>
    <property type="match status" value="1"/>
</dbReference>